<name>A0ABU9LVF3_9BACT</name>
<keyword evidence="5" id="KW-0560">Oxidoreductase</keyword>
<evidence type="ECO:0000256" key="3">
    <source>
        <dbReference type="ARBA" id="ARBA00022630"/>
    </source>
</evidence>
<keyword evidence="4" id="KW-0274">FAD</keyword>
<feature type="domain" description="FAD-binding PCMH-type" evidence="6">
    <location>
        <begin position="37"/>
        <end position="207"/>
    </location>
</feature>
<evidence type="ECO:0000256" key="5">
    <source>
        <dbReference type="ARBA" id="ARBA00023002"/>
    </source>
</evidence>
<accession>A0ABU9LVF3</accession>
<dbReference type="SUPFAM" id="SSF56176">
    <property type="entry name" value="FAD-binding/transporter-associated domain-like"/>
    <property type="match status" value="1"/>
</dbReference>
<dbReference type="InterPro" id="IPR016169">
    <property type="entry name" value="FAD-bd_PCMH_sub2"/>
</dbReference>
<comment type="caution">
    <text evidence="7">The sequence shown here is derived from an EMBL/GenBank/DDBJ whole genome shotgun (WGS) entry which is preliminary data.</text>
</comment>
<dbReference type="Gene3D" id="3.30.43.10">
    <property type="entry name" value="Uridine Diphospho-n-acetylenolpyruvylglucosamine Reductase, domain 2"/>
    <property type="match status" value="1"/>
</dbReference>
<sequence>MLVDEIASPITMDLRGRLIEPHHPDYDASRRVHNGMIDKRPAAIAYCADDADVITAVNYAREHHLLVAVRGGGHSGAGLGLCNDGLVIDLSQLNGIHVDPVDKTVRVEGGCHLGDLDHVTHAFGVLVPSGIISTTGVGGITLGGGMGHFTRRCGLSIDNLLEADVVLADGSMVKASETEHPDLFWALRGGGGNFGIVTSFLFRSHPISTVYAGPMLWELSDAKPVMQWYRTFIKDAPDELNGFFAFLTVPPGPPFPEHLHGKKMCGIVWNYSGPMEKAEQVFAPIRKAWPPALDLLGNLPVPALQSMFDALTPPNIQYYWKADFINELPDEAIDIHLHFAEMLPSPLSTMHLYPINGAAARVAPDATAWAYRNATWSMVILGAETEPARAAVITRWAKEYWEAMHRFSAGGAYVNFMMEEGADRVKATYGPHYERLVAIKTTYDPHNLFRVNQNIPPAGYQPDGQ</sequence>
<protein>
    <submittedName>
        <fullName evidence="7">FAD-binding oxidoreductase</fullName>
    </submittedName>
</protein>
<comment type="cofactor">
    <cofactor evidence="1">
        <name>FAD</name>
        <dbReference type="ChEBI" id="CHEBI:57692"/>
    </cofactor>
</comment>
<dbReference type="InterPro" id="IPR036318">
    <property type="entry name" value="FAD-bd_PCMH-like_sf"/>
</dbReference>
<dbReference type="Pfam" id="PF08031">
    <property type="entry name" value="BBE"/>
    <property type="match status" value="1"/>
</dbReference>
<proteinExistence type="inferred from homology"/>
<evidence type="ECO:0000259" key="6">
    <source>
        <dbReference type="PROSITE" id="PS51387"/>
    </source>
</evidence>
<dbReference type="Proteomes" id="UP001479606">
    <property type="component" value="Unassembled WGS sequence"/>
</dbReference>
<evidence type="ECO:0000256" key="1">
    <source>
        <dbReference type="ARBA" id="ARBA00001974"/>
    </source>
</evidence>
<dbReference type="InterPro" id="IPR012951">
    <property type="entry name" value="BBE"/>
</dbReference>
<dbReference type="InterPro" id="IPR016167">
    <property type="entry name" value="FAD-bd_PCMH_sub1"/>
</dbReference>
<dbReference type="InterPro" id="IPR050416">
    <property type="entry name" value="FAD-linked_Oxidoreductase"/>
</dbReference>
<dbReference type="InterPro" id="IPR006093">
    <property type="entry name" value="Oxy_OxRdtase_FAD_BS"/>
</dbReference>
<gene>
    <name evidence="7" type="ORF">AAFH49_10760</name>
</gene>
<keyword evidence="8" id="KW-1185">Reference proteome</keyword>
<dbReference type="PROSITE" id="PS51387">
    <property type="entry name" value="FAD_PCMH"/>
    <property type="match status" value="1"/>
</dbReference>
<comment type="similarity">
    <text evidence="2">Belongs to the oxygen-dependent FAD-linked oxidoreductase family.</text>
</comment>
<dbReference type="Pfam" id="PF01565">
    <property type="entry name" value="FAD_binding_4"/>
    <property type="match status" value="1"/>
</dbReference>
<dbReference type="InterPro" id="IPR016166">
    <property type="entry name" value="FAD-bd_PCMH"/>
</dbReference>
<dbReference type="PROSITE" id="PS00862">
    <property type="entry name" value="OX2_COVAL_FAD"/>
    <property type="match status" value="1"/>
</dbReference>
<dbReference type="RefSeq" id="WP_342298001.1">
    <property type="nucleotide sequence ID" value="NZ_JBCEVZ010000021.1"/>
</dbReference>
<dbReference type="PANTHER" id="PTHR42973">
    <property type="entry name" value="BINDING OXIDOREDUCTASE, PUTATIVE (AFU_ORTHOLOGUE AFUA_1G17690)-RELATED"/>
    <property type="match status" value="1"/>
</dbReference>
<evidence type="ECO:0000256" key="4">
    <source>
        <dbReference type="ARBA" id="ARBA00022827"/>
    </source>
</evidence>
<dbReference type="Gene3D" id="3.30.465.10">
    <property type="match status" value="1"/>
</dbReference>
<dbReference type="PANTHER" id="PTHR42973:SF39">
    <property type="entry name" value="FAD-BINDING PCMH-TYPE DOMAIN-CONTAINING PROTEIN"/>
    <property type="match status" value="1"/>
</dbReference>
<dbReference type="EMBL" id="JBCEVZ010000021">
    <property type="protein sequence ID" value="MEL5994689.1"/>
    <property type="molecule type" value="Genomic_DNA"/>
</dbReference>
<keyword evidence="3" id="KW-0285">Flavoprotein</keyword>
<organism evidence="7 8">
    <name type="scientific">Hymenobacter segetis</name>
    <dbReference type="NCBI Taxonomy" id="2025509"/>
    <lineage>
        <taxon>Bacteria</taxon>
        <taxon>Pseudomonadati</taxon>
        <taxon>Bacteroidota</taxon>
        <taxon>Cytophagia</taxon>
        <taxon>Cytophagales</taxon>
        <taxon>Hymenobacteraceae</taxon>
        <taxon>Hymenobacter</taxon>
    </lineage>
</organism>
<dbReference type="InterPro" id="IPR006094">
    <property type="entry name" value="Oxid_FAD_bind_N"/>
</dbReference>
<evidence type="ECO:0000256" key="2">
    <source>
        <dbReference type="ARBA" id="ARBA00005466"/>
    </source>
</evidence>
<evidence type="ECO:0000313" key="8">
    <source>
        <dbReference type="Proteomes" id="UP001479606"/>
    </source>
</evidence>
<dbReference type="Gene3D" id="3.40.462.20">
    <property type="match status" value="1"/>
</dbReference>
<reference evidence="7 8" key="1">
    <citation type="journal article" date="2018" name="Arch. Microbiol.">
        <title>Hymenobacter segetis sp. nov., isolated from soil.</title>
        <authorList>
            <person name="Ten L.N."/>
            <person name="Lim S.J."/>
            <person name="Kim B.O."/>
            <person name="Kang I.K."/>
            <person name="Jung H.Y."/>
        </authorList>
    </citation>
    <scope>NUCLEOTIDE SEQUENCE [LARGE SCALE GENOMIC DNA]</scope>
    <source>
        <strain evidence="7 8">S7-3-11</strain>
    </source>
</reference>
<evidence type="ECO:0000313" key="7">
    <source>
        <dbReference type="EMBL" id="MEL5994689.1"/>
    </source>
</evidence>